<sequence length="336" mass="35428">MSRRARSVTSTVDGYRSLVTAIPLHSGPPVPASRDFRAGSVSRSRHCGGVNGATWPRAHLGRTRSVSRSRRCVSEQTRRIGRGGADPDCQRHSGRCRSRTAGRPVCGHAPPWAELPATPARPDVLAADFRVRVRSPAGAESPTAVGPHSGPRSPHIRYAGGRTRTRARTHPASPMTSADPPPRTRARRRTPAEAAAFPPFRPFSDGPAHLYGRRPFRNLAPAGGRNSCSPCGAALRAGAAGTAGARCARGRATGPNRAAAAPCRTLPRPRQWPDHAPTTARGPADSPPEFPPGPPTRCPAILPRLPCGVPYETGTAGPYRPGGHGHCQWSVSDSGA</sequence>
<proteinExistence type="predicted"/>
<protein>
    <submittedName>
        <fullName evidence="2">Uncharacterized protein</fullName>
    </submittedName>
</protein>
<organism evidence="2 3">
    <name type="scientific">Actinacidiphila guanduensis</name>
    <dbReference type="NCBI Taxonomy" id="310781"/>
    <lineage>
        <taxon>Bacteria</taxon>
        <taxon>Bacillati</taxon>
        <taxon>Actinomycetota</taxon>
        <taxon>Actinomycetes</taxon>
        <taxon>Kitasatosporales</taxon>
        <taxon>Streptomycetaceae</taxon>
        <taxon>Actinacidiphila</taxon>
    </lineage>
</organism>
<dbReference type="Proteomes" id="UP000199341">
    <property type="component" value="Unassembled WGS sequence"/>
</dbReference>
<feature type="region of interest" description="Disordered" evidence="1">
    <location>
        <begin position="248"/>
        <end position="301"/>
    </location>
</feature>
<reference evidence="2 3" key="1">
    <citation type="submission" date="2016-10" db="EMBL/GenBank/DDBJ databases">
        <authorList>
            <person name="de Groot N.N."/>
        </authorList>
    </citation>
    <scope>NUCLEOTIDE SEQUENCE [LARGE SCALE GENOMIC DNA]</scope>
    <source>
        <strain evidence="2 3">CGMCC 4.2022</strain>
    </source>
</reference>
<feature type="region of interest" description="Disordered" evidence="1">
    <location>
        <begin position="137"/>
        <end position="208"/>
    </location>
</feature>
<dbReference type="STRING" id="310781.SAMN05216259_11038"/>
<feature type="compositionally biased region" description="Pro residues" evidence="1">
    <location>
        <begin position="285"/>
        <end position="297"/>
    </location>
</feature>
<evidence type="ECO:0000313" key="2">
    <source>
        <dbReference type="EMBL" id="SDO48542.1"/>
    </source>
</evidence>
<keyword evidence="3" id="KW-1185">Reference proteome</keyword>
<feature type="region of interest" description="Disordered" evidence="1">
    <location>
        <begin position="73"/>
        <end position="103"/>
    </location>
</feature>
<dbReference type="EMBL" id="FNIE01000010">
    <property type="protein sequence ID" value="SDO48542.1"/>
    <property type="molecule type" value="Genomic_DNA"/>
</dbReference>
<name>A0A1H0JYE7_9ACTN</name>
<feature type="region of interest" description="Disordered" evidence="1">
    <location>
        <begin position="313"/>
        <end position="336"/>
    </location>
</feature>
<evidence type="ECO:0000256" key="1">
    <source>
        <dbReference type="SAM" id="MobiDB-lite"/>
    </source>
</evidence>
<evidence type="ECO:0000313" key="3">
    <source>
        <dbReference type="Proteomes" id="UP000199341"/>
    </source>
</evidence>
<accession>A0A1H0JYE7</accession>
<gene>
    <name evidence="2" type="ORF">SAMN05216259_11038</name>
</gene>
<dbReference type="AlphaFoldDB" id="A0A1H0JYE7"/>